<dbReference type="Gene3D" id="3.40.50.620">
    <property type="entry name" value="HUPs"/>
    <property type="match status" value="1"/>
</dbReference>
<dbReference type="EMBL" id="BAABAL010000012">
    <property type="protein sequence ID" value="GAA4009688.1"/>
    <property type="molecule type" value="Genomic_DNA"/>
</dbReference>
<sequence>MASISPANSTVSPVSTAAVSPPAPCFSRCGGQLALFSTARAEFDWDAQDVVVVGHSGGKDSSVCLETVCRQANSAGALHKVRVLHCDLGSTPGGYLIEWPGAAAIARRQAERYGVPFAIRRSSRWTSLYARILAHGKWPGFFARYCTSDLKTTVGRDYIDEVGRELNLRRPVRAGYALGMRAEESALRARKEVVTRHRMTARSKRIVDAWLPVHHLDESTVWSTIRDQALPYHAAYDWGMRRLSCRLCPLAARNDLVQSARLNPGLAAEYARTEAIMGKPFKGNLSMARIIEAANEAPDELSIS</sequence>
<dbReference type="PANTHER" id="PTHR43196:SF2">
    <property type="entry name" value="PHOSPHOADENOSINE PHOSPHOSULFATE REDUCTASE"/>
    <property type="match status" value="1"/>
</dbReference>
<dbReference type="PANTHER" id="PTHR43196">
    <property type="entry name" value="SULFATE ADENYLYLTRANSFERASE SUBUNIT 2"/>
    <property type="match status" value="1"/>
</dbReference>
<dbReference type="Proteomes" id="UP001501747">
    <property type="component" value="Unassembled WGS sequence"/>
</dbReference>
<dbReference type="SUPFAM" id="SSF52402">
    <property type="entry name" value="Adenine nucleotide alpha hydrolases-like"/>
    <property type="match status" value="1"/>
</dbReference>
<evidence type="ECO:0000313" key="3">
    <source>
        <dbReference type="Proteomes" id="UP001501747"/>
    </source>
</evidence>
<accession>A0ABP7SCF5</accession>
<gene>
    <name evidence="2" type="ORF">GCM10022247_34780</name>
</gene>
<protein>
    <recommendedName>
        <fullName evidence="1">Phosphoadenosine phosphosulphate reductase domain-containing protein</fullName>
    </recommendedName>
</protein>
<dbReference type="InterPro" id="IPR050128">
    <property type="entry name" value="Sulfate_adenylyltrnsfr_sub2"/>
</dbReference>
<evidence type="ECO:0000313" key="2">
    <source>
        <dbReference type="EMBL" id="GAA4009688.1"/>
    </source>
</evidence>
<dbReference type="InterPro" id="IPR014729">
    <property type="entry name" value="Rossmann-like_a/b/a_fold"/>
</dbReference>
<reference evidence="3" key="1">
    <citation type="journal article" date="2019" name="Int. J. Syst. Evol. Microbiol.">
        <title>The Global Catalogue of Microorganisms (GCM) 10K type strain sequencing project: providing services to taxonomists for standard genome sequencing and annotation.</title>
        <authorList>
            <consortium name="The Broad Institute Genomics Platform"/>
            <consortium name="The Broad Institute Genome Sequencing Center for Infectious Disease"/>
            <person name="Wu L."/>
            <person name="Ma J."/>
        </authorList>
    </citation>
    <scope>NUCLEOTIDE SEQUENCE [LARGE SCALE GENOMIC DNA]</scope>
    <source>
        <strain evidence="3">JCM 17342</strain>
    </source>
</reference>
<name>A0ABP7SCF5_9PSEU</name>
<comment type="caution">
    <text evidence="2">The sequence shown here is derived from an EMBL/GenBank/DDBJ whole genome shotgun (WGS) entry which is preliminary data.</text>
</comment>
<dbReference type="RefSeq" id="WP_344875963.1">
    <property type="nucleotide sequence ID" value="NZ_BAABAL010000012.1"/>
</dbReference>
<feature type="domain" description="Phosphoadenosine phosphosulphate reductase" evidence="1">
    <location>
        <begin position="52"/>
        <end position="250"/>
    </location>
</feature>
<proteinExistence type="predicted"/>
<organism evidence="2 3">
    <name type="scientific">Allokutzneria multivorans</name>
    <dbReference type="NCBI Taxonomy" id="1142134"/>
    <lineage>
        <taxon>Bacteria</taxon>
        <taxon>Bacillati</taxon>
        <taxon>Actinomycetota</taxon>
        <taxon>Actinomycetes</taxon>
        <taxon>Pseudonocardiales</taxon>
        <taxon>Pseudonocardiaceae</taxon>
        <taxon>Allokutzneria</taxon>
    </lineage>
</organism>
<dbReference type="Pfam" id="PF01507">
    <property type="entry name" value="PAPS_reduct"/>
    <property type="match status" value="1"/>
</dbReference>
<evidence type="ECO:0000259" key="1">
    <source>
        <dbReference type="Pfam" id="PF01507"/>
    </source>
</evidence>
<keyword evidence="3" id="KW-1185">Reference proteome</keyword>
<dbReference type="InterPro" id="IPR002500">
    <property type="entry name" value="PAPS_reduct_dom"/>
</dbReference>